<feature type="transmembrane region" description="Helical" evidence="1">
    <location>
        <begin position="102"/>
        <end position="120"/>
    </location>
</feature>
<feature type="transmembrane region" description="Helical" evidence="1">
    <location>
        <begin position="70"/>
        <end position="95"/>
    </location>
</feature>
<dbReference type="GeneID" id="15391702"/>
<accession>N0BCY7</accession>
<evidence type="ECO:0000256" key="1">
    <source>
        <dbReference type="SAM" id="Phobius"/>
    </source>
</evidence>
<dbReference type="Pfam" id="PF04307">
    <property type="entry name" value="YdjM"/>
    <property type="match status" value="1"/>
</dbReference>
<protein>
    <recommendedName>
        <fullName evidence="4">Membrane-bound metal-dependent hydrolase</fullName>
    </recommendedName>
</protein>
<keyword evidence="1" id="KW-0472">Membrane</keyword>
<feature type="transmembrane region" description="Helical" evidence="1">
    <location>
        <begin position="132"/>
        <end position="149"/>
    </location>
</feature>
<keyword evidence="1" id="KW-0812">Transmembrane</keyword>
<keyword evidence="3" id="KW-1185">Reference proteome</keyword>
<gene>
    <name evidence="2" type="ORF">Asulf_00056</name>
</gene>
<sequence length="154" mass="17189">MPDWLAHVLFAYILCKVLGIRFKVFSNENTAIVIVGSLVPDTVKVGLIFDLIDVHAWDFIAPLHTPAGSLLVAGLISLLFYEVYTVFLLLILGFTTHYMLDLLLKHVSGGMLLLFPFSWGGYQLGLIQVDDYRITLVFVVLAVIVYAVTRNKTS</sequence>
<name>N0BCY7_9EURY</name>
<dbReference type="KEGG" id="ast:Asulf_00056"/>
<dbReference type="STRING" id="387631.Asulf_00056"/>
<dbReference type="InterPro" id="IPR007404">
    <property type="entry name" value="YdjM-like"/>
</dbReference>
<dbReference type="eggNOG" id="arCOG02856">
    <property type="taxonomic scope" value="Archaea"/>
</dbReference>
<evidence type="ECO:0008006" key="4">
    <source>
        <dbReference type="Google" id="ProtNLM"/>
    </source>
</evidence>
<dbReference type="RefSeq" id="WP_015589691.1">
    <property type="nucleotide sequence ID" value="NC_021169.1"/>
</dbReference>
<evidence type="ECO:0000313" key="3">
    <source>
        <dbReference type="Proteomes" id="UP000013307"/>
    </source>
</evidence>
<keyword evidence="1" id="KW-1133">Transmembrane helix</keyword>
<proteinExistence type="predicted"/>
<dbReference type="HOGENOM" id="CLU_134822_0_0_2"/>
<organism evidence="2 3">
    <name type="scientific">Archaeoglobus sulfaticallidus PM70-1</name>
    <dbReference type="NCBI Taxonomy" id="387631"/>
    <lineage>
        <taxon>Archaea</taxon>
        <taxon>Methanobacteriati</taxon>
        <taxon>Methanobacteriota</taxon>
        <taxon>Archaeoglobi</taxon>
        <taxon>Archaeoglobales</taxon>
        <taxon>Archaeoglobaceae</taxon>
        <taxon>Archaeoglobus</taxon>
    </lineage>
</organism>
<reference evidence="2 3" key="1">
    <citation type="journal article" date="2013" name="Genome Announc.">
        <title>Complete Genome Sequence of the Thermophilic and Facultatively Chemolithoautotrophic Sulfate Reducer Archaeoglobus sulfaticallidus Strain PM70-1T.</title>
        <authorList>
            <person name="Stokke R."/>
            <person name="Hocking W.P."/>
            <person name="Steinsbu B.O."/>
            <person name="Steen I.H."/>
        </authorList>
    </citation>
    <scope>NUCLEOTIDE SEQUENCE [LARGE SCALE GENOMIC DNA]</scope>
    <source>
        <strain evidence="2">PM70-1</strain>
    </source>
</reference>
<evidence type="ECO:0000313" key="2">
    <source>
        <dbReference type="EMBL" id="AGK60092.1"/>
    </source>
</evidence>
<dbReference type="AlphaFoldDB" id="N0BCY7"/>
<dbReference type="EMBL" id="CP005290">
    <property type="protein sequence ID" value="AGK60092.1"/>
    <property type="molecule type" value="Genomic_DNA"/>
</dbReference>
<dbReference type="Proteomes" id="UP000013307">
    <property type="component" value="Chromosome"/>
</dbReference>